<dbReference type="AlphaFoldDB" id="A0A7J6AZM1"/>
<dbReference type="InterPro" id="IPR013787">
    <property type="entry name" value="S100_Ca-bd_sub"/>
</dbReference>
<name>A0A7J6AZM1_AMEME</name>
<accession>A0A7J6AZM1</accession>
<dbReference type="GO" id="GO:0005615">
    <property type="term" value="C:extracellular space"/>
    <property type="evidence" value="ECO:0007669"/>
    <property type="project" value="TreeGrafter"/>
</dbReference>
<feature type="domain" description="S100/CaBP-9k-type calcium binding subdomain" evidence="1">
    <location>
        <begin position="11"/>
        <end position="51"/>
    </location>
</feature>
<sequence>MDGMAPKYTDLELAINTLVTQFHEGSANDGATLTVEEFQGMLSKELPSVAPKDQEGLTKMLNEMDVTEGQGVTFENFWNLVNSLASTQFGLLQKDKSVKCACLLL</sequence>
<proteinExistence type="predicted"/>
<dbReference type="Proteomes" id="UP000593565">
    <property type="component" value="Unassembled WGS sequence"/>
</dbReference>
<dbReference type="InterPro" id="IPR011992">
    <property type="entry name" value="EF-hand-dom_pair"/>
</dbReference>
<dbReference type="GO" id="GO:0005509">
    <property type="term" value="F:calcium ion binding"/>
    <property type="evidence" value="ECO:0007669"/>
    <property type="project" value="TreeGrafter"/>
</dbReference>
<dbReference type="OrthoDB" id="8442111at2759"/>
<dbReference type="PANTHER" id="PTHR11639:SF114">
    <property type="entry name" value="PROTEIN S100-A14"/>
    <property type="match status" value="1"/>
</dbReference>
<dbReference type="GO" id="GO:0048306">
    <property type="term" value="F:calcium-dependent protein binding"/>
    <property type="evidence" value="ECO:0007669"/>
    <property type="project" value="TreeGrafter"/>
</dbReference>
<keyword evidence="3" id="KW-1185">Reference proteome</keyword>
<dbReference type="PANTHER" id="PTHR11639">
    <property type="entry name" value="S100 CALCIUM-BINDING PROTEIN"/>
    <property type="match status" value="1"/>
</dbReference>
<comment type="caution">
    <text evidence="2">The sequence shown here is derived from an EMBL/GenBank/DDBJ whole genome shotgun (WGS) entry which is preliminary data.</text>
</comment>
<dbReference type="SMART" id="SM01394">
    <property type="entry name" value="S_100"/>
    <property type="match status" value="1"/>
</dbReference>
<reference evidence="2 3" key="1">
    <citation type="submission" date="2020-02" db="EMBL/GenBank/DDBJ databases">
        <title>A chromosome-scale genome assembly of the black bullhead catfish (Ameiurus melas).</title>
        <authorList>
            <person name="Wen M."/>
            <person name="Zham M."/>
            <person name="Cabau C."/>
            <person name="Klopp C."/>
            <person name="Donnadieu C."/>
            <person name="Roques C."/>
            <person name="Bouchez O."/>
            <person name="Lampietro C."/>
            <person name="Jouanno E."/>
            <person name="Herpin A."/>
            <person name="Louis A."/>
            <person name="Berthelot C."/>
            <person name="Parey E."/>
            <person name="Roest-Crollius H."/>
            <person name="Braasch I."/>
            <person name="Postlethwait J."/>
            <person name="Robinson-Rechavi M."/>
            <person name="Echchiki A."/>
            <person name="Begum T."/>
            <person name="Montfort J."/>
            <person name="Schartl M."/>
            <person name="Bobe J."/>
            <person name="Guiguen Y."/>
        </authorList>
    </citation>
    <scope>NUCLEOTIDE SEQUENCE [LARGE SCALE GENOMIC DNA]</scope>
    <source>
        <strain evidence="2">M_S1</strain>
        <tissue evidence="2">Blood</tissue>
    </source>
</reference>
<evidence type="ECO:0000259" key="1">
    <source>
        <dbReference type="SMART" id="SM01394"/>
    </source>
</evidence>
<evidence type="ECO:0000313" key="2">
    <source>
        <dbReference type="EMBL" id="KAF4088284.1"/>
    </source>
</evidence>
<dbReference type="GO" id="GO:0048471">
    <property type="term" value="C:perinuclear region of cytoplasm"/>
    <property type="evidence" value="ECO:0007669"/>
    <property type="project" value="TreeGrafter"/>
</dbReference>
<dbReference type="SUPFAM" id="SSF47473">
    <property type="entry name" value="EF-hand"/>
    <property type="match status" value="1"/>
</dbReference>
<evidence type="ECO:0000313" key="3">
    <source>
        <dbReference type="Proteomes" id="UP000593565"/>
    </source>
</evidence>
<gene>
    <name evidence="2" type="ORF">AMELA_G00080450</name>
</gene>
<organism evidence="2 3">
    <name type="scientific">Ameiurus melas</name>
    <name type="common">Black bullhead</name>
    <name type="synonym">Silurus melas</name>
    <dbReference type="NCBI Taxonomy" id="219545"/>
    <lineage>
        <taxon>Eukaryota</taxon>
        <taxon>Metazoa</taxon>
        <taxon>Chordata</taxon>
        <taxon>Craniata</taxon>
        <taxon>Vertebrata</taxon>
        <taxon>Euteleostomi</taxon>
        <taxon>Actinopterygii</taxon>
        <taxon>Neopterygii</taxon>
        <taxon>Teleostei</taxon>
        <taxon>Ostariophysi</taxon>
        <taxon>Siluriformes</taxon>
        <taxon>Ictaluridae</taxon>
        <taxon>Ameiurus</taxon>
    </lineage>
</organism>
<dbReference type="Pfam" id="PF01023">
    <property type="entry name" value="S_100"/>
    <property type="match status" value="1"/>
</dbReference>
<dbReference type="Gene3D" id="1.10.238.10">
    <property type="entry name" value="EF-hand"/>
    <property type="match status" value="1"/>
</dbReference>
<protein>
    <recommendedName>
        <fullName evidence="1">S100/CaBP-9k-type calcium binding subdomain domain-containing protein</fullName>
    </recommendedName>
</protein>
<dbReference type="EMBL" id="JAAGNN010000006">
    <property type="protein sequence ID" value="KAF4088284.1"/>
    <property type="molecule type" value="Genomic_DNA"/>
</dbReference>